<dbReference type="EMBL" id="JACHNH010000001">
    <property type="protein sequence ID" value="MBB4762677.1"/>
    <property type="molecule type" value="Genomic_DNA"/>
</dbReference>
<dbReference type="Proteomes" id="UP000578112">
    <property type="component" value="Unassembled WGS sequence"/>
</dbReference>
<dbReference type="AlphaFoldDB" id="A0A7W7HXP3"/>
<name>A0A7W7HXP3_9ACTN</name>
<reference evidence="3 4" key="1">
    <citation type="submission" date="2020-08" db="EMBL/GenBank/DDBJ databases">
        <title>Sequencing the genomes of 1000 actinobacteria strains.</title>
        <authorList>
            <person name="Klenk H.-P."/>
        </authorList>
    </citation>
    <scope>NUCLEOTIDE SEQUENCE [LARGE SCALE GENOMIC DNA]</scope>
    <source>
        <strain evidence="3 4">DSM 43149</strain>
    </source>
</reference>
<feature type="compositionally biased region" description="Basic and acidic residues" evidence="1">
    <location>
        <begin position="74"/>
        <end position="95"/>
    </location>
</feature>
<feature type="region of interest" description="Disordered" evidence="1">
    <location>
        <begin position="141"/>
        <end position="166"/>
    </location>
</feature>
<feature type="region of interest" description="Disordered" evidence="1">
    <location>
        <begin position="49"/>
        <end position="113"/>
    </location>
</feature>
<evidence type="ECO:0000256" key="1">
    <source>
        <dbReference type="SAM" id="MobiDB-lite"/>
    </source>
</evidence>
<keyword evidence="2" id="KW-0472">Membrane</keyword>
<feature type="transmembrane region" description="Helical" evidence="2">
    <location>
        <begin position="27"/>
        <end position="47"/>
    </location>
</feature>
<evidence type="ECO:0000313" key="4">
    <source>
        <dbReference type="Proteomes" id="UP000578112"/>
    </source>
</evidence>
<comment type="caution">
    <text evidence="3">The sequence shown here is derived from an EMBL/GenBank/DDBJ whole genome shotgun (WGS) entry which is preliminary data.</text>
</comment>
<sequence length="166" mass="17173">MVEFNDPQPGADYGYQMQIFNQRPVELGIGLPAAIAVSAGIGLAATAGRPRRIPARSGGGASSSDASNSGGSGSDDRNSGGSGSDDRRDLEDRTSARRRLGAAGGPLLTASDLPSGYKAVVVPTTSDPATFDDLCVWWDQLEPTPTRGSGRSSRQRSTARGHGELL</sequence>
<keyword evidence="4" id="KW-1185">Reference proteome</keyword>
<organism evidence="3 4">
    <name type="scientific">Actinoplanes digitatis</name>
    <dbReference type="NCBI Taxonomy" id="1868"/>
    <lineage>
        <taxon>Bacteria</taxon>
        <taxon>Bacillati</taxon>
        <taxon>Actinomycetota</taxon>
        <taxon>Actinomycetes</taxon>
        <taxon>Micromonosporales</taxon>
        <taxon>Micromonosporaceae</taxon>
        <taxon>Actinoplanes</taxon>
    </lineage>
</organism>
<protein>
    <submittedName>
        <fullName evidence="3">Uncharacterized protein</fullName>
    </submittedName>
</protein>
<evidence type="ECO:0000313" key="3">
    <source>
        <dbReference type="EMBL" id="MBB4762677.1"/>
    </source>
</evidence>
<proteinExistence type="predicted"/>
<accession>A0A7W7HXP3</accession>
<dbReference type="RefSeq" id="WP_184993943.1">
    <property type="nucleotide sequence ID" value="NZ_BOMK01000009.1"/>
</dbReference>
<keyword evidence="2" id="KW-0812">Transmembrane</keyword>
<keyword evidence="2" id="KW-1133">Transmembrane helix</keyword>
<evidence type="ECO:0000256" key="2">
    <source>
        <dbReference type="SAM" id="Phobius"/>
    </source>
</evidence>
<gene>
    <name evidence="3" type="ORF">BJ971_003233</name>
</gene>